<reference evidence="2" key="1">
    <citation type="journal article" date="2016" name="Nat. Genet.">
        <title>The genome sequences of Arachis duranensis and Arachis ipaensis, the diploid ancestors of cultivated peanut.</title>
        <authorList>
            <person name="Bertioli D.J."/>
            <person name="Cannon S.B."/>
            <person name="Froenicke L."/>
            <person name="Huang G."/>
            <person name="Farmer A.D."/>
            <person name="Cannon E.K."/>
            <person name="Liu X."/>
            <person name="Gao D."/>
            <person name="Clevenger J."/>
            <person name="Dash S."/>
            <person name="Ren L."/>
            <person name="Moretzsohn M.C."/>
            <person name="Shirasawa K."/>
            <person name="Huang W."/>
            <person name="Vidigal B."/>
            <person name="Abernathy B."/>
            <person name="Chu Y."/>
            <person name="Niederhuth C.E."/>
            <person name="Umale P."/>
            <person name="Araujo A.C."/>
            <person name="Kozik A."/>
            <person name="Kim K.D."/>
            <person name="Burow M.D."/>
            <person name="Varshney R.K."/>
            <person name="Wang X."/>
            <person name="Zhang X."/>
            <person name="Barkley N."/>
            <person name="Guimaraes P.M."/>
            <person name="Isobe S."/>
            <person name="Guo B."/>
            <person name="Liao B."/>
            <person name="Stalker H.T."/>
            <person name="Schmitz R.J."/>
            <person name="Scheffler B.E."/>
            <person name="Leal-Bertioli S.C."/>
            <person name="Xun X."/>
            <person name="Jackson S.A."/>
            <person name="Michelmore R."/>
            <person name="Ozias-Akins P."/>
        </authorList>
    </citation>
    <scope>NUCLEOTIDE SEQUENCE [LARGE SCALE GENOMIC DNA]</scope>
    <source>
        <strain evidence="2">cv. V14167</strain>
    </source>
</reference>
<accession>A0A6P4CUJ0</accession>
<dbReference type="InterPro" id="IPR000477">
    <property type="entry name" value="RT_dom"/>
</dbReference>
<dbReference type="InterPro" id="IPR043502">
    <property type="entry name" value="DNA/RNA_pol_sf"/>
</dbReference>
<dbReference type="OrthoDB" id="1932527at2759"/>
<gene>
    <name evidence="3" type="primary">LOC107479135</name>
</gene>
<dbReference type="Pfam" id="PF00078">
    <property type="entry name" value="RVT_1"/>
    <property type="match status" value="1"/>
</dbReference>
<feature type="domain" description="Reverse transcriptase" evidence="1">
    <location>
        <begin position="1"/>
        <end position="159"/>
    </location>
</feature>
<evidence type="ECO:0000259" key="1">
    <source>
        <dbReference type="PROSITE" id="PS50878"/>
    </source>
</evidence>
<proteinExistence type="predicted"/>
<dbReference type="AlphaFoldDB" id="A0A6P4CUJ0"/>
<dbReference type="PANTHER" id="PTHR33116">
    <property type="entry name" value="REVERSE TRANSCRIPTASE ZINC-BINDING DOMAIN-CONTAINING PROTEIN-RELATED-RELATED"/>
    <property type="match status" value="1"/>
</dbReference>
<dbReference type="KEGG" id="adu:107479135"/>
<reference evidence="3" key="2">
    <citation type="submission" date="2025-08" db="UniProtKB">
        <authorList>
            <consortium name="RefSeq"/>
        </authorList>
    </citation>
    <scope>IDENTIFICATION</scope>
    <source>
        <tissue evidence="3">Whole plant</tissue>
    </source>
</reference>
<keyword evidence="2" id="KW-1185">Reference proteome</keyword>
<dbReference type="GeneID" id="107479135"/>
<name>A0A6P4CUJ0_ARADU</name>
<evidence type="ECO:0000313" key="3">
    <source>
        <dbReference type="RefSeq" id="XP_015954770.1"/>
    </source>
</evidence>
<dbReference type="PROSITE" id="PS50878">
    <property type="entry name" value="RT_POL"/>
    <property type="match status" value="1"/>
</dbReference>
<dbReference type="PANTHER" id="PTHR33116:SF78">
    <property type="entry name" value="OS12G0587133 PROTEIN"/>
    <property type="match status" value="1"/>
</dbReference>
<dbReference type="SUPFAM" id="SSF56672">
    <property type="entry name" value="DNA/RNA polymerases"/>
    <property type="match status" value="1"/>
</dbReference>
<sequence length="257" mass="29482">MGFNRRWREWVMEYVGTTSMSVLINGSPTKPFRTERGLRQGDHLSPFLFVLVVDVFNRMIGEAVRNGQITPLLVRRDNIELSHLQYADDSVLFCPPEEETIKNYKRLLRCFKLMSGLSINFDKSSLIPINIEQQWVRSMCSLLGCKEATLPVRYLGVSLGANPKLVKIWKPIIDKVEEKLSLWKSKVLNKAGKLVLIKAVLNSLPVWCAWLFDLGRQWSFPGTMKEHFLSWTGVTFRKEEQIALTGEDDDESSVDSD</sequence>
<evidence type="ECO:0000313" key="2">
    <source>
        <dbReference type="Proteomes" id="UP000515211"/>
    </source>
</evidence>
<dbReference type="Proteomes" id="UP000515211">
    <property type="component" value="Chromosome 3"/>
</dbReference>
<organism evidence="2 3">
    <name type="scientific">Arachis duranensis</name>
    <name type="common">Wild peanut</name>
    <dbReference type="NCBI Taxonomy" id="130453"/>
    <lineage>
        <taxon>Eukaryota</taxon>
        <taxon>Viridiplantae</taxon>
        <taxon>Streptophyta</taxon>
        <taxon>Embryophyta</taxon>
        <taxon>Tracheophyta</taxon>
        <taxon>Spermatophyta</taxon>
        <taxon>Magnoliopsida</taxon>
        <taxon>eudicotyledons</taxon>
        <taxon>Gunneridae</taxon>
        <taxon>Pentapetalae</taxon>
        <taxon>rosids</taxon>
        <taxon>fabids</taxon>
        <taxon>Fabales</taxon>
        <taxon>Fabaceae</taxon>
        <taxon>Papilionoideae</taxon>
        <taxon>50 kb inversion clade</taxon>
        <taxon>dalbergioids sensu lato</taxon>
        <taxon>Dalbergieae</taxon>
        <taxon>Pterocarpus clade</taxon>
        <taxon>Arachis</taxon>
    </lineage>
</organism>
<protein>
    <submittedName>
        <fullName evidence="3">Uncharacterized protein LOC107479135</fullName>
    </submittedName>
</protein>
<dbReference type="RefSeq" id="XP_015954770.1">
    <property type="nucleotide sequence ID" value="XM_016099284.1"/>
</dbReference>